<protein>
    <submittedName>
        <fullName evidence="1">Host-nuclease inhibitor protein Gam</fullName>
    </submittedName>
</protein>
<proteinExistence type="predicted"/>
<reference evidence="1" key="1">
    <citation type="submission" date="2016-05" db="EMBL/GenBank/DDBJ databases">
        <authorList>
            <person name="Strain E.A."/>
            <person name="Allard M.W."/>
            <person name="Payne J.S."/>
            <person name="Wang H."/>
            <person name="Timme R."/>
        </authorList>
    </citation>
    <scope>NUCLEOTIDE SEQUENCE</scope>
    <source>
        <strain evidence="1">CFSAN033950</strain>
    </source>
</reference>
<dbReference type="AlphaFoldDB" id="A0A8E7W129"/>
<dbReference type="EMBL" id="CP075141">
    <property type="protein sequence ID" value="QVZ99902.1"/>
    <property type="molecule type" value="Genomic_DNA"/>
</dbReference>
<reference evidence="1" key="2">
    <citation type="submission" date="2021-05" db="EMBL/GenBank/DDBJ databases">
        <title>Whole genome PacBio Sequel sequence of Salmonella enterica subsp. enterica.</title>
        <authorList>
            <person name="Hoffmann M."/>
            <person name="Balkey M."/>
            <person name="Luo Y."/>
        </authorList>
    </citation>
    <scope>NUCLEOTIDE SEQUENCE</scope>
    <source>
        <strain evidence="1">CFSAN033950</strain>
    </source>
</reference>
<dbReference type="InterPro" id="IPR009274">
    <property type="entry name" value="Gam"/>
</dbReference>
<dbReference type="Pfam" id="PF06064">
    <property type="entry name" value="Gam"/>
    <property type="match status" value="1"/>
</dbReference>
<dbReference type="RefSeq" id="WP_044128337.1">
    <property type="nucleotide sequence ID" value="NZ_CP030196.1"/>
</dbReference>
<dbReference type="InterPro" id="IPR042034">
    <property type="entry name" value="Gam_sf"/>
</dbReference>
<dbReference type="Gene3D" id="1.10.10.2020">
    <property type="entry name" value="Host-nuclease inhibitor protein Gam"/>
    <property type="match status" value="1"/>
</dbReference>
<dbReference type="GO" id="GO:0060703">
    <property type="term" value="F:deoxyribonuclease inhibitor activity"/>
    <property type="evidence" value="ECO:0007669"/>
    <property type="project" value="InterPro"/>
</dbReference>
<evidence type="ECO:0000313" key="1">
    <source>
        <dbReference type="EMBL" id="QVZ99902.1"/>
    </source>
</evidence>
<accession>A0A8E7W129</accession>
<name>A0A8E7W129_SALER</name>
<gene>
    <name evidence="1" type="ORF">ACV97_10640</name>
</gene>
<sequence length="98" mass="11614">MNAWHTYDRIEEQNWTRHYQQIAREEKESELADALEKGLPLHMLESLCMETLPRRGADIKAISRTFDDDVEFQERASEFVQYMAGVISRHQIDIESEE</sequence>
<organism evidence="1">
    <name type="scientific">Salmonella enterica</name>
    <name type="common">Salmonella choleraesuis</name>
    <dbReference type="NCBI Taxonomy" id="28901"/>
    <lineage>
        <taxon>Bacteria</taxon>
        <taxon>Pseudomonadati</taxon>
        <taxon>Pseudomonadota</taxon>
        <taxon>Gammaproteobacteria</taxon>
        <taxon>Enterobacterales</taxon>
        <taxon>Enterobacteriaceae</taxon>
        <taxon>Salmonella</taxon>
    </lineage>
</organism>